<comment type="caution">
    <text evidence="2">The sequence shown here is derived from an EMBL/GenBank/DDBJ whole genome shotgun (WGS) entry which is preliminary data.</text>
</comment>
<feature type="chain" id="PRO_5046021849" description="Secreted protein" evidence="1">
    <location>
        <begin position="18"/>
        <end position="50"/>
    </location>
</feature>
<proteinExistence type="predicted"/>
<evidence type="ECO:0008006" key="4">
    <source>
        <dbReference type="Google" id="ProtNLM"/>
    </source>
</evidence>
<reference evidence="2 3" key="1">
    <citation type="submission" date="2014-01" db="EMBL/GenBank/DDBJ databases">
        <authorList>
            <person name="Dobos K."/>
            <person name="Lenaerts A."/>
            <person name="Ordway D."/>
            <person name="DeGroote M.A."/>
            <person name="Parker T."/>
            <person name="Sizemore C."/>
            <person name="Tallon L.J."/>
            <person name="Sadzewicz L.K."/>
            <person name="Sengamalay N."/>
            <person name="Fraser C.M."/>
            <person name="Hine E."/>
            <person name="Shefchek K.A."/>
            <person name="Das S.P."/>
            <person name="Tettelin H."/>
        </authorList>
    </citation>
    <scope>NUCLEOTIDE SEQUENCE [LARGE SCALE GENOMIC DNA]</scope>
    <source>
        <strain evidence="2 3">Harvey</strain>
    </source>
</reference>
<evidence type="ECO:0000313" key="2">
    <source>
        <dbReference type="EMBL" id="EUA94204.1"/>
    </source>
</evidence>
<feature type="signal peptide" evidence="1">
    <location>
        <begin position="1"/>
        <end position="17"/>
    </location>
</feature>
<dbReference type="EMBL" id="JAOL01000010">
    <property type="protein sequence ID" value="EUA94204.1"/>
    <property type="molecule type" value="Genomic_DNA"/>
</dbReference>
<sequence>MAAVTAVGSAVAAVAVAMVPGSEDSVAATVEVSVGATVVVSVAATGDADS</sequence>
<keyword evidence="3" id="KW-1185">Reference proteome</keyword>
<name>A0ABN0RB36_MYCUL</name>
<keyword evidence="1" id="KW-0732">Signal</keyword>
<dbReference type="Proteomes" id="UP000020681">
    <property type="component" value="Unassembled WGS sequence"/>
</dbReference>
<evidence type="ECO:0000256" key="1">
    <source>
        <dbReference type="SAM" id="SignalP"/>
    </source>
</evidence>
<organism evidence="2 3">
    <name type="scientific">Mycobacterium ulcerans str. Harvey</name>
    <dbReference type="NCBI Taxonomy" id="1299332"/>
    <lineage>
        <taxon>Bacteria</taxon>
        <taxon>Bacillati</taxon>
        <taxon>Actinomycetota</taxon>
        <taxon>Actinomycetes</taxon>
        <taxon>Mycobacteriales</taxon>
        <taxon>Mycobacteriaceae</taxon>
        <taxon>Mycobacterium</taxon>
        <taxon>Mycobacterium ulcerans group</taxon>
    </lineage>
</organism>
<accession>A0ABN0RB36</accession>
<protein>
    <recommendedName>
        <fullName evidence="4">Secreted protein</fullName>
    </recommendedName>
</protein>
<gene>
    <name evidence="2" type="ORF">I551_8533</name>
</gene>
<evidence type="ECO:0000313" key="3">
    <source>
        <dbReference type="Proteomes" id="UP000020681"/>
    </source>
</evidence>